<feature type="domain" description="Cystatin" evidence="4">
    <location>
        <begin position="96"/>
        <end position="178"/>
    </location>
</feature>
<dbReference type="Gene3D" id="3.10.450.10">
    <property type="match status" value="2"/>
</dbReference>
<evidence type="ECO:0000256" key="2">
    <source>
        <dbReference type="ARBA" id="ARBA00022704"/>
    </source>
</evidence>
<dbReference type="CDD" id="cd00042">
    <property type="entry name" value="CY"/>
    <property type="match status" value="2"/>
</dbReference>
<reference evidence="5" key="1">
    <citation type="submission" date="2020-06" db="EMBL/GenBank/DDBJ databases">
        <authorList>
            <person name="Li T."/>
            <person name="Hu X."/>
            <person name="Zhang T."/>
            <person name="Song X."/>
            <person name="Zhang H."/>
            <person name="Dai N."/>
            <person name="Sheng W."/>
            <person name="Hou X."/>
            <person name="Wei L."/>
        </authorList>
    </citation>
    <scope>NUCLEOTIDE SEQUENCE</scope>
    <source>
        <strain evidence="5">KEN1</strain>
        <tissue evidence="5">Leaf</tissue>
    </source>
</reference>
<dbReference type="PANTHER" id="PTHR11413:SF103">
    <property type="entry name" value="CYSTEINE PROTEINASE INHIBITOR 12"/>
    <property type="match status" value="1"/>
</dbReference>
<evidence type="ECO:0000256" key="1">
    <source>
        <dbReference type="ARBA" id="ARBA00022690"/>
    </source>
</evidence>
<protein>
    <recommendedName>
        <fullName evidence="3">Cysteine proteinase inhibitor</fullName>
    </recommendedName>
</protein>
<accession>A0AAW2Y513</accession>
<dbReference type="SMART" id="SM00043">
    <property type="entry name" value="CY"/>
    <property type="match status" value="2"/>
</dbReference>
<dbReference type="EMBL" id="JACGWN010000002">
    <property type="protein sequence ID" value="KAL0460887.1"/>
    <property type="molecule type" value="Genomic_DNA"/>
</dbReference>
<evidence type="ECO:0000259" key="4">
    <source>
        <dbReference type="SMART" id="SM00043"/>
    </source>
</evidence>
<sequence>MAKSHGMNALGAAKPVPVTPEIIDLGRFAVHENNKKENTLLEFKKVMSAMEQVMGGSNYYLTLKAANEGKNEFYEAQVYVSLENVKEVLKFMIVTVGPGSIYPIHVTPRINHLGRFAVHEHNNKENKLLEFKEVWSAKEAVAAGFKYFLTLKAADEGMNNVYEAIQRDQFWSSSSSALLPDQFPSLINLYEYE</sequence>
<proteinExistence type="inferred from homology"/>
<organism evidence="5">
    <name type="scientific">Sesamum latifolium</name>
    <dbReference type="NCBI Taxonomy" id="2727402"/>
    <lineage>
        <taxon>Eukaryota</taxon>
        <taxon>Viridiplantae</taxon>
        <taxon>Streptophyta</taxon>
        <taxon>Embryophyta</taxon>
        <taxon>Tracheophyta</taxon>
        <taxon>Spermatophyta</taxon>
        <taxon>Magnoliopsida</taxon>
        <taxon>eudicotyledons</taxon>
        <taxon>Gunneridae</taxon>
        <taxon>Pentapetalae</taxon>
        <taxon>asterids</taxon>
        <taxon>lamiids</taxon>
        <taxon>Lamiales</taxon>
        <taxon>Pedaliaceae</taxon>
        <taxon>Sesamum</taxon>
    </lineage>
</organism>
<comment type="caution">
    <text evidence="5">The sequence shown here is derived from an EMBL/GenBank/DDBJ whole genome shotgun (WGS) entry which is preliminary data.</text>
</comment>
<keyword evidence="1 3" id="KW-0646">Protease inhibitor</keyword>
<dbReference type="PANTHER" id="PTHR11413">
    <property type="entry name" value="CYSTATIN FAMILY MEMBER"/>
    <property type="match status" value="1"/>
</dbReference>
<evidence type="ECO:0000313" key="5">
    <source>
        <dbReference type="EMBL" id="KAL0460887.1"/>
    </source>
</evidence>
<reference evidence="5" key="2">
    <citation type="journal article" date="2024" name="Plant">
        <title>Genomic evolution and insights into agronomic trait innovations of Sesamum species.</title>
        <authorList>
            <person name="Miao H."/>
            <person name="Wang L."/>
            <person name="Qu L."/>
            <person name="Liu H."/>
            <person name="Sun Y."/>
            <person name="Le M."/>
            <person name="Wang Q."/>
            <person name="Wei S."/>
            <person name="Zheng Y."/>
            <person name="Lin W."/>
            <person name="Duan Y."/>
            <person name="Cao H."/>
            <person name="Xiong S."/>
            <person name="Wang X."/>
            <person name="Wei L."/>
            <person name="Li C."/>
            <person name="Ma Q."/>
            <person name="Ju M."/>
            <person name="Zhao R."/>
            <person name="Li G."/>
            <person name="Mu C."/>
            <person name="Tian Q."/>
            <person name="Mei H."/>
            <person name="Zhang T."/>
            <person name="Gao T."/>
            <person name="Zhang H."/>
        </authorList>
    </citation>
    <scope>NUCLEOTIDE SEQUENCE</scope>
    <source>
        <strain evidence="5">KEN1</strain>
    </source>
</reference>
<feature type="domain" description="Cystatin" evidence="4">
    <location>
        <begin position="8"/>
        <end position="94"/>
    </location>
</feature>
<evidence type="ECO:0000256" key="3">
    <source>
        <dbReference type="RuleBase" id="RU362130"/>
    </source>
</evidence>
<dbReference type="Pfam" id="PF16845">
    <property type="entry name" value="SQAPI"/>
    <property type="match status" value="2"/>
</dbReference>
<name>A0AAW2Y513_9LAMI</name>
<dbReference type="InterPro" id="IPR046350">
    <property type="entry name" value="Cystatin_sf"/>
</dbReference>
<keyword evidence="2 3" id="KW-0789">Thiol protease inhibitor</keyword>
<dbReference type="AlphaFoldDB" id="A0AAW2Y513"/>
<dbReference type="InterPro" id="IPR000010">
    <property type="entry name" value="Cystatin_dom"/>
</dbReference>
<dbReference type="InterPro" id="IPR027214">
    <property type="entry name" value="Cystatin"/>
</dbReference>
<dbReference type="GO" id="GO:0004869">
    <property type="term" value="F:cysteine-type endopeptidase inhibitor activity"/>
    <property type="evidence" value="ECO:0007669"/>
    <property type="project" value="UniProtKB-KW"/>
</dbReference>
<gene>
    <name evidence="5" type="ORF">Slati_0715900</name>
</gene>
<dbReference type="SUPFAM" id="SSF54403">
    <property type="entry name" value="Cystatin/monellin"/>
    <property type="match status" value="2"/>
</dbReference>
<comment type="similarity">
    <text evidence="3">Belongs to the cystatin family. Phytocystatin subfamily.</text>
</comment>